<dbReference type="HOGENOM" id="CLU_1158312_0_0_1"/>
<reference evidence="3 4" key="1">
    <citation type="journal article" date="2008" name="Nature">
        <title>The Phaeodactylum genome reveals the evolutionary history of diatom genomes.</title>
        <authorList>
            <person name="Bowler C."/>
            <person name="Allen A.E."/>
            <person name="Badger J.H."/>
            <person name="Grimwood J."/>
            <person name="Jabbari K."/>
            <person name="Kuo A."/>
            <person name="Maheswari U."/>
            <person name="Martens C."/>
            <person name="Maumus F."/>
            <person name="Otillar R.P."/>
            <person name="Rayko E."/>
            <person name="Salamov A."/>
            <person name="Vandepoele K."/>
            <person name="Beszteri B."/>
            <person name="Gruber A."/>
            <person name="Heijde M."/>
            <person name="Katinka M."/>
            <person name="Mock T."/>
            <person name="Valentin K."/>
            <person name="Verret F."/>
            <person name="Berges J.A."/>
            <person name="Brownlee C."/>
            <person name="Cadoret J.P."/>
            <person name="Chiovitti A."/>
            <person name="Choi C.J."/>
            <person name="Coesel S."/>
            <person name="De Martino A."/>
            <person name="Detter J.C."/>
            <person name="Durkin C."/>
            <person name="Falciatore A."/>
            <person name="Fournet J."/>
            <person name="Haruta M."/>
            <person name="Huysman M.J."/>
            <person name="Jenkins B.D."/>
            <person name="Jiroutova K."/>
            <person name="Jorgensen R.E."/>
            <person name="Joubert Y."/>
            <person name="Kaplan A."/>
            <person name="Kroger N."/>
            <person name="Kroth P.G."/>
            <person name="La Roche J."/>
            <person name="Lindquist E."/>
            <person name="Lommer M."/>
            <person name="Martin-Jezequel V."/>
            <person name="Lopez P.J."/>
            <person name="Lucas S."/>
            <person name="Mangogna M."/>
            <person name="McGinnis K."/>
            <person name="Medlin L.K."/>
            <person name="Montsant A."/>
            <person name="Oudot-Le Secq M.P."/>
            <person name="Napoli C."/>
            <person name="Obornik M."/>
            <person name="Parker M.S."/>
            <person name="Petit J.L."/>
            <person name="Porcel B.M."/>
            <person name="Poulsen N."/>
            <person name="Robison M."/>
            <person name="Rychlewski L."/>
            <person name="Rynearson T.A."/>
            <person name="Schmutz J."/>
            <person name="Shapiro H."/>
            <person name="Siaut M."/>
            <person name="Stanley M."/>
            <person name="Sussman M.R."/>
            <person name="Taylor A.R."/>
            <person name="Vardi A."/>
            <person name="von Dassow P."/>
            <person name="Vyverman W."/>
            <person name="Willis A."/>
            <person name="Wyrwicz L.S."/>
            <person name="Rokhsar D.S."/>
            <person name="Weissenbach J."/>
            <person name="Armbrust E.V."/>
            <person name="Green B.R."/>
            <person name="Van de Peer Y."/>
            <person name="Grigoriev I.V."/>
        </authorList>
    </citation>
    <scope>NUCLEOTIDE SEQUENCE [LARGE SCALE GENOMIC DNA]</scope>
    <source>
        <strain evidence="3 4">CCAP 1055/1</strain>
    </source>
</reference>
<evidence type="ECO:0000256" key="1">
    <source>
        <dbReference type="SAM" id="MobiDB-lite"/>
    </source>
</evidence>
<keyword evidence="2" id="KW-0732">Signal</keyword>
<dbReference type="GeneID" id="7203638"/>
<dbReference type="RefSeq" id="XP_002182804.1">
    <property type="nucleotide sequence ID" value="XM_002182768.1"/>
</dbReference>
<evidence type="ECO:0000256" key="2">
    <source>
        <dbReference type="SAM" id="SignalP"/>
    </source>
</evidence>
<dbReference type="Gene3D" id="1.25.40.10">
    <property type="entry name" value="Tetratricopeptide repeat domain"/>
    <property type="match status" value="1"/>
</dbReference>
<reference evidence="4" key="2">
    <citation type="submission" date="2008-08" db="EMBL/GenBank/DDBJ databases">
        <authorList>
            <consortium name="Diatom Consortium"/>
            <person name="Grigoriev I."/>
            <person name="Grimwood J."/>
            <person name="Kuo A."/>
            <person name="Otillar R.P."/>
            <person name="Salamov A."/>
            <person name="Detter J.C."/>
            <person name="Lindquist E."/>
            <person name="Shapiro H."/>
            <person name="Lucas S."/>
            <person name="Glavina del Rio T."/>
            <person name="Pitluck S."/>
            <person name="Rokhsar D."/>
            <person name="Bowler C."/>
        </authorList>
    </citation>
    <scope>GENOME REANNOTATION</scope>
    <source>
        <strain evidence="4">CCAP 1055/1</strain>
    </source>
</reference>
<dbReference type="InParanoid" id="B7G6W9"/>
<proteinExistence type="predicted"/>
<dbReference type="InterPro" id="IPR011990">
    <property type="entry name" value="TPR-like_helical_dom_sf"/>
</dbReference>
<dbReference type="OrthoDB" id="439127at2759"/>
<protein>
    <submittedName>
        <fullName evidence="3">Uncharacterized protein</fullName>
    </submittedName>
</protein>
<organism evidence="3 4">
    <name type="scientific">Phaeodactylum tricornutum (strain CCAP 1055/1)</name>
    <dbReference type="NCBI Taxonomy" id="556484"/>
    <lineage>
        <taxon>Eukaryota</taxon>
        <taxon>Sar</taxon>
        <taxon>Stramenopiles</taxon>
        <taxon>Ochrophyta</taxon>
        <taxon>Bacillariophyta</taxon>
        <taxon>Bacillariophyceae</taxon>
        <taxon>Bacillariophycidae</taxon>
        <taxon>Naviculales</taxon>
        <taxon>Phaeodactylaceae</taxon>
        <taxon>Phaeodactylum</taxon>
    </lineage>
</organism>
<feature type="chain" id="PRO_5002855497" evidence="2">
    <location>
        <begin position="33"/>
        <end position="222"/>
    </location>
</feature>
<sequence length="222" mass="24401">MWGNTATLHRPGVPVMVVVALLLLATFPSTKAFTSPRIARCWTCTHWVPVPLPLRSTNNDDDNNNNPESSSAPPPRPRTFREAEVLGLQWMQEGNYGDALDAFQNGLKLPGSKNDVVRTKMLSGPSPVGGSMGGYESKRSNSLDEFELQAAHYNMACAHAQLGNVNDAIANLQTAFENGFDNYATVRSDPDLEPIQKEKDFETLMAKFEPKKGFNPFGFLGK</sequence>
<evidence type="ECO:0000313" key="4">
    <source>
        <dbReference type="Proteomes" id="UP000000759"/>
    </source>
</evidence>
<dbReference type="EMBL" id="CM000619">
    <property type="protein sequence ID" value="EEC45540.1"/>
    <property type="molecule type" value="Genomic_DNA"/>
</dbReference>
<accession>B7G6W9</accession>
<gene>
    <name evidence="3" type="ORF">PHATRDRAFT_48371</name>
</gene>
<dbReference type="KEGG" id="pti:PHATRDRAFT_48371"/>
<dbReference type="SUPFAM" id="SSF48452">
    <property type="entry name" value="TPR-like"/>
    <property type="match status" value="1"/>
</dbReference>
<name>B7G6W9_PHATC</name>
<feature type="signal peptide" evidence="2">
    <location>
        <begin position="1"/>
        <end position="32"/>
    </location>
</feature>
<evidence type="ECO:0000313" key="3">
    <source>
        <dbReference type="EMBL" id="EEC45540.1"/>
    </source>
</evidence>
<dbReference type="Proteomes" id="UP000000759">
    <property type="component" value="Chromosome 17"/>
</dbReference>
<feature type="region of interest" description="Disordered" evidence="1">
    <location>
        <begin position="54"/>
        <end position="78"/>
    </location>
</feature>
<dbReference type="AlphaFoldDB" id="B7G6W9"/>
<dbReference type="NCBIfam" id="NF047558">
    <property type="entry name" value="TPR_END_plus"/>
    <property type="match status" value="1"/>
</dbReference>
<dbReference type="eggNOG" id="ENOG502TASR">
    <property type="taxonomic scope" value="Eukaryota"/>
</dbReference>
<dbReference type="PaxDb" id="2850-Phatr48371"/>
<keyword evidence="4" id="KW-1185">Reference proteome</keyword>